<sequence length="625" mass="69943">MKNPFSKLIHHYTYDMRLKTKLVISHIILVLLPTAVLSGFLYLRIYGIVMDDSIRSEQALSAQTVTSIENLISHVGHASDTITSAMLIQDLFQVPRAEANTMDISTSRMNSLFHLVQSITDHSMITDVKIYYDDSVYGDLMQYNKIGNALFNPVSSVSSSYWYGIYSTSNQVRLLCPELYLTPDETEKNGKLAYITRIPYTHDGGAVSGIENTSAYVALYLSRPAFDMVLRNDATVTDEAAFLVNERDVIVSASDMGLAGKYFIPRPDLRQRVGKEKTFSLVSYLDGSAYVAYFPIADTDWYMMSIIPALHIGDAGRALMMHFALIYLLFTALALYTAFRLSGSIADRIIGVALQMETVRTGPPQPMDVADTGCDEIGVLSDTYNYMTEEIITLMDSQKKASDELRMAEFRALQAQINPHFLYNTLDMINWLSQTGQSEKVTEAVQILSRFYKLTLSRRELMNSIEKELEHVSLYVRLQNMRYDNCVAFVVDVPEEICEYTIPKLTFQPIVENAFLHGIMMKEEKKGSILLTGWPDGDDIVFIISDDGAGIPPETLDTLKDDVNAGTDSSASPRHTAFPGHIGVYNTNLRLKSLYGESYGLSFTSTLGKGTEVTVRIPARHITSD</sequence>
<dbReference type="PATRIC" id="fig|999408.3.peg.3494"/>
<dbReference type="InterPro" id="IPR036890">
    <property type="entry name" value="HATPase_C_sf"/>
</dbReference>
<protein>
    <recommendedName>
        <fullName evidence="6">HAMP domain-containing protein</fullName>
    </recommendedName>
</protein>
<proteinExistence type="predicted"/>
<evidence type="ECO:0000256" key="1">
    <source>
        <dbReference type="ARBA" id="ARBA00004370"/>
    </source>
</evidence>
<keyword evidence="4" id="KW-0418">Kinase</keyword>
<keyword evidence="5" id="KW-1133">Transmembrane helix</keyword>
<dbReference type="GO" id="GO:0016020">
    <property type="term" value="C:membrane"/>
    <property type="evidence" value="ECO:0007669"/>
    <property type="project" value="UniProtKB-SubCell"/>
</dbReference>
<evidence type="ECO:0000256" key="4">
    <source>
        <dbReference type="ARBA" id="ARBA00022777"/>
    </source>
</evidence>
<evidence type="ECO:0000256" key="3">
    <source>
        <dbReference type="ARBA" id="ARBA00022679"/>
    </source>
</evidence>
<dbReference type="Proteomes" id="UP000013085">
    <property type="component" value="Unassembled WGS sequence"/>
</dbReference>
<evidence type="ECO:0000313" key="8">
    <source>
        <dbReference type="Proteomes" id="UP000013085"/>
    </source>
</evidence>
<dbReference type="PROSITE" id="PS50885">
    <property type="entry name" value="HAMP"/>
    <property type="match status" value="1"/>
</dbReference>
<dbReference type="Pfam" id="PF02518">
    <property type="entry name" value="HATPase_c"/>
    <property type="match status" value="1"/>
</dbReference>
<accession>A0A0E2H8H6</accession>
<dbReference type="InterPro" id="IPR003594">
    <property type="entry name" value="HATPase_dom"/>
</dbReference>
<dbReference type="Gene3D" id="6.10.340.10">
    <property type="match status" value="1"/>
</dbReference>
<dbReference type="SUPFAM" id="SSF55874">
    <property type="entry name" value="ATPase domain of HSP90 chaperone/DNA topoisomerase II/histidine kinase"/>
    <property type="match status" value="1"/>
</dbReference>
<dbReference type="HOGENOM" id="CLU_020473_6_1_9"/>
<dbReference type="Gene3D" id="3.30.565.10">
    <property type="entry name" value="Histidine kinase-like ATPase, C-terminal domain"/>
    <property type="match status" value="1"/>
</dbReference>
<dbReference type="GO" id="GO:0000155">
    <property type="term" value="F:phosphorelay sensor kinase activity"/>
    <property type="evidence" value="ECO:0007669"/>
    <property type="project" value="InterPro"/>
</dbReference>
<evidence type="ECO:0000259" key="6">
    <source>
        <dbReference type="PROSITE" id="PS50885"/>
    </source>
</evidence>
<organism evidence="7 8">
    <name type="scientific">[Clostridium] clostridioforme 90A8</name>
    <dbReference type="NCBI Taxonomy" id="999408"/>
    <lineage>
        <taxon>Bacteria</taxon>
        <taxon>Bacillati</taxon>
        <taxon>Bacillota</taxon>
        <taxon>Clostridia</taxon>
        <taxon>Lachnospirales</taxon>
        <taxon>Lachnospiraceae</taxon>
        <taxon>Enterocloster</taxon>
    </lineage>
</organism>
<comment type="subcellular location">
    <subcellularLocation>
        <location evidence="1">Membrane</location>
    </subcellularLocation>
</comment>
<feature type="transmembrane region" description="Helical" evidence="5">
    <location>
        <begin position="23"/>
        <end position="43"/>
    </location>
</feature>
<dbReference type="EMBL" id="AGYR01000036">
    <property type="protein sequence ID" value="ENZ12951.1"/>
    <property type="molecule type" value="Genomic_DNA"/>
</dbReference>
<dbReference type="InterPro" id="IPR003660">
    <property type="entry name" value="HAMP_dom"/>
</dbReference>
<feature type="domain" description="HAMP" evidence="6">
    <location>
        <begin position="343"/>
        <end position="396"/>
    </location>
</feature>
<keyword evidence="3" id="KW-0808">Transferase</keyword>
<name>A0A0E2H8H6_9FIRM</name>
<dbReference type="AlphaFoldDB" id="A0A0E2H8H6"/>
<feature type="transmembrane region" description="Helical" evidence="5">
    <location>
        <begin position="279"/>
        <end position="297"/>
    </location>
</feature>
<evidence type="ECO:0000256" key="2">
    <source>
        <dbReference type="ARBA" id="ARBA00022553"/>
    </source>
</evidence>
<keyword evidence="5" id="KW-0812">Transmembrane</keyword>
<dbReference type="GeneID" id="57964336"/>
<evidence type="ECO:0000313" key="7">
    <source>
        <dbReference type="EMBL" id="ENZ12951.1"/>
    </source>
</evidence>
<dbReference type="InterPro" id="IPR050640">
    <property type="entry name" value="Bact_2-comp_sensor_kinase"/>
</dbReference>
<gene>
    <name evidence="7" type="ORF">HMPREF1090_03232</name>
</gene>
<dbReference type="RefSeq" id="WP_002593478.1">
    <property type="nucleotide sequence ID" value="NZ_KB850978.1"/>
</dbReference>
<dbReference type="PANTHER" id="PTHR34220:SF7">
    <property type="entry name" value="SENSOR HISTIDINE KINASE YPDA"/>
    <property type="match status" value="1"/>
</dbReference>
<keyword evidence="5" id="KW-0472">Membrane</keyword>
<comment type="caution">
    <text evidence="7">The sequence shown here is derived from an EMBL/GenBank/DDBJ whole genome shotgun (WGS) entry which is preliminary data.</text>
</comment>
<reference evidence="7 8" key="1">
    <citation type="submission" date="2013-01" db="EMBL/GenBank/DDBJ databases">
        <title>The Genome Sequence of Clostridium clostridioforme 90A8.</title>
        <authorList>
            <consortium name="The Broad Institute Genome Sequencing Platform"/>
            <person name="Earl A."/>
            <person name="Ward D."/>
            <person name="Feldgarden M."/>
            <person name="Gevers D."/>
            <person name="Courvalin P."/>
            <person name="Lambert T."/>
            <person name="Walker B."/>
            <person name="Young S.K."/>
            <person name="Zeng Q."/>
            <person name="Gargeya S."/>
            <person name="Fitzgerald M."/>
            <person name="Haas B."/>
            <person name="Abouelleil A."/>
            <person name="Alvarado L."/>
            <person name="Arachchi H.M."/>
            <person name="Berlin A.M."/>
            <person name="Chapman S.B."/>
            <person name="Dewar J."/>
            <person name="Goldberg J."/>
            <person name="Griggs A."/>
            <person name="Gujja S."/>
            <person name="Hansen M."/>
            <person name="Howarth C."/>
            <person name="Imamovic A."/>
            <person name="Larimer J."/>
            <person name="McCowan C."/>
            <person name="Murphy C."/>
            <person name="Neiman D."/>
            <person name="Pearson M."/>
            <person name="Priest M."/>
            <person name="Roberts A."/>
            <person name="Saif S."/>
            <person name="Shea T."/>
            <person name="Sisk P."/>
            <person name="Sykes S."/>
            <person name="Wortman J."/>
            <person name="Nusbaum C."/>
            <person name="Birren B."/>
        </authorList>
    </citation>
    <scope>NUCLEOTIDE SEQUENCE [LARGE SCALE GENOMIC DNA]</scope>
    <source>
        <strain evidence="7 8">90A8</strain>
    </source>
</reference>
<dbReference type="Pfam" id="PF06580">
    <property type="entry name" value="His_kinase"/>
    <property type="match status" value="1"/>
</dbReference>
<evidence type="ECO:0000256" key="5">
    <source>
        <dbReference type="SAM" id="Phobius"/>
    </source>
</evidence>
<keyword evidence="2" id="KW-0597">Phosphoprotein</keyword>
<feature type="transmembrane region" description="Helical" evidence="5">
    <location>
        <begin position="317"/>
        <end position="339"/>
    </location>
</feature>
<dbReference type="PANTHER" id="PTHR34220">
    <property type="entry name" value="SENSOR HISTIDINE KINASE YPDA"/>
    <property type="match status" value="1"/>
</dbReference>
<dbReference type="InterPro" id="IPR010559">
    <property type="entry name" value="Sig_transdc_His_kin_internal"/>
</dbReference>